<dbReference type="RefSeq" id="XP_033397541.1">
    <property type="nucleotide sequence ID" value="XM_033540536.1"/>
</dbReference>
<protein>
    <submittedName>
        <fullName evidence="1">Uncharacterized protein</fullName>
    </submittedName>
</protein>
<organism evidence="1 2">
    <name type="scientific">Aplosporella prunicola CBS 121167</name>
    <dbReference type="NCBI Taxonomy" id="1176127"/>
    <lineage>
        <taxon>Eukaryota</taxon>
        <taxon>Fungi</taxon>
        <taxon>Dikarya</taxon>
        <taxon>Ascomycota</taxon>
        <taxon>Pezizomycotina</taxon>
        <taxon>Dothideomycetes</taxon>
        <taxon>Dothideomycetes incertae sedis</taxon>
        <taxon>Botryosphaeriales</taxon>
        <taxon>Aplosporellaceae</taxon>
        <taxon>Aplosporella</taxon>
    </lineage>
</organism>
<keyword evidence="2" id="KW-1185">Reference proteome</keyword>
<evidence type="ECO:0000313" key="2">
    <source>
        <dbReference type="Proteomes" id="UP000799438"/>
    </source>
</evidence>
<dbReference type="GeneID" id="54298032"/>
<dbReference type="EMBL" id="ML995486">
    <property type="protein sequence ID" value="KAF2141829.1"/>
    <property type="molecule type" value="Genomic_DNA"/>
</dbReference>
<proteinExistence type="predicted"/>
<sequence length="53" mass="6311">MAWCRGWVRELSAGCVCMGRGFCGVVGFAMWAVCLWEWEWECVWECVWECAWR</sequence>
<reference evidence="1" key="1">
    <citation type="journal article" date="2020" name="Stud. Mycol.">
        <title>101 Dothideomycetes genomes: a test case for predicting lifestyles and emergence of pathogens.</title>
        <authorList>
            <person name="Haridas S."/>
            <person name="Albert R."/>
            <person name="Binder M."/>
            <person name="Bloem J."/>
            <person name="Labutti K."/>
            <person name="Salamov A."/>
            <person name="Andreopoulos B."/>
            <person name="Baker S."/>
            <person name="Barry K."/>
            <person name="Bills G."/>
            <person name="Bluhm B."/>
            <person name="Cannon C."/>
            <person name="Castanera R."/>
            <person name="Culley D."/>
            <person name="Daum C."/>
            <person name="Ezra D."/>
            <person name="Gonzalez J."/>
            <person name="Henrissat B."/>
            <person name="Kuo A."/>
            <person name="Liang C."/>
            <person name="Lipzen A."/>
            <person name="Lutzoni F."/>
            <person name="Magnuson J."/>
            <person name="Mondo S."/>
            <person name="Nolan M."/>
            <person name="Ohm R."/>
            <person name="Pangilinan J."/>
            <person name="Park H.-J."/>
            <person name="Ramirez L."/>
            <person name="Alfaro M."/>
            <person name="Sun H."/>
            <person name="Tritt A."/>
            <person name="Yoshinaga Y."/>
            <person name="Zwiers L.-H."/>
            <person name="Turgeon B."/>
            <person name="Goodwin S."/>
            <person name="Spatafora J."/>
            <person name="Crous P."/>
            <person name="Grigoriev I."/>
        </authorList>
    </citation>
    <scope>NUCLEOTIDE SEQUENCE</scope>
    <source>
        <strain evidence="1">CBS 121167</strain>
    </source>
</reference>
<name>A0A6A6BC88_9PEZI</name>
<dbReference type="Proteomes" id="UP000799438">
    <property type="component" value="Unassembled WGS sequence"/>
</dbReference>
<evidence type="ECO:0000313" key="1">
    <source>
        <dbReference type="EMBL" id="KAF2141829.1"/>
    </source>
</evidence>
<gene>
    <name evidence="1" type="ORF">K452DRAFT_287796</name>
</gene>
<accession>A0A6A6BC88</accession>
<dbReference type="AlphaFoldDB" id="A0A6A6BC88"/>